<feature type="domain" description="Core-binding (CB)" evidence="7">
    <location>
        <begin position="101"/>
        <end position="183"/>
    </location>
</feature>
<evidence type="ECO:0000256" key="2">
    <source>
        <dbReference type="ARBA" id="ARBA00022908"/>
    </source>
</evidence>
<keyword evidence="2" id="KW-0229">DNA integration</keyword>
<dbReference type="InterPro" id="IPR050090">
    <property type="entry name" value="Tyrosine_recombinase_XerCD"/>
</dbReference>
<dbReference type="Pfam" id="PF00589">
    <property type="entry name" value="Phage_integrase"/>
    <property type="match status" value="1"/>
</dbReference>
<dbReference type="Proteomes" id="UP001244787">
    <property type="component" value="Unassembled WGS sequence"/>
</dbReference>
<dbReference type="Gene3D" id="1.10.443.10">
    <property type="entry name" value="Intergrase catalytic core"/>
    <property type="match status" value="1"/>
</dbReference>
<proteinExistence type="inferred from homology"/>
<protein>
    <submittedName>
        <fullName evidence="8">Tyrosine-type recombinase/integrase</fullName>
    </submittedName>
</protein>
<evidence type="ECO:0000313" key="9">
    <source>
        <dbReference type="Proteomes" id="UP001244787"/>
    </source>
</evidence>
<dbReference type="InterPro" id="IPR011010">
    <property type="entry name" value="DNA_brk_join_enz"/>
</dbReference>
<evidence type="ECO:0000256" key="5">
    <source>
        <dbReference type="PROSITE-ProRule" id="PRU01248"/>
    </source>
</evidence>
<accession>A0ABT8DGJ0</accession>
<dbReference type="PANTHER" id="PTHR30349:SF64">
    <property type="entry name" value="PROPHAGE INTEGRASE INTD-RELATED"/>
    <property type="match status" value="1"/>
</dbReference>
<evidence type="ECO:0000259" key="6">
    <source>
        <dbReference type="PROSITE" id="PS51898"/>
    </source>
</evidence>
<reference evidence="8 9" key="1">
    <citation type="submission" date="2023-06" db="EMBL/GenBank/DDBJ databases">
        <authorList>
            <person name="Ye Y.-Q."/>
            <person name="Du Z.-J."/>
        </authorList>
    </citation>
    <scope>NUCLEOTIDE SEQUENCE [LARGE SCALE GENOMIC DNA]</scope>
    <source>
        <strain evidence="8 9">SDUM287046</strain>
    </source>
</reference>
<feature type="domain" description="Tyr recombinase" evidence="6">
    <location>
        <begin position="200"/>
        <end position="375"/>
    </location>
</feature>
<gene>
    <name evidence="8" type="ORF">QRD02_08805</name>
</gene>
<dbReference type="Gene3D" id="1.10.150.130">
    <property type="match status" value="1"/>
</dbReference>
<dbReference type="InterPro" id="IPR004107">
    <property type="entry name" value="Integrase_SAM-like_N"/>
</dbReference>
<sequence length="376" mass="44062">MKLNRYITLRHLFISNKKYIGLDFKMDKVLIALTKGLPDIAWDKENSIYLLPNTGRNIDIIFKTFKGVAWINCNYFFEKIRSKQLNEVFDSQWIEKRDLPLTYRRCPEEYIEKLKLKKYSNNTVKSYVSCFEKFLNHFKKVEIEDINDRNIREYMALLIKNNSSDSYINQAINSIKFYYEMVLGMPHTYYHLERPRKGKKLPIVLSKDQVKQMISTTKNLKHRCIISTLYSGGLRRSELLNLELSDIDSDRMVIHIKDAKGNKDRYTLLSVTLLDDLRKYFKQYRPIKYLFEGELGLPYSATSVAAIVKKAAKKVNIQKSVTPHTLRHSFATHLLESGTDLRYIQILLGHNSTKTTEIYTHVATTSFNSIKNPLDL</sequence>
<evidence type="ECO:0000256" key="3">
    <source>
        <dbReference type="ARBA" id="ARBA00023125"/>
    </source>
</evidence>
<dbReference type="InterPro" id="IPR010998">
    <property type="entry name" value="Integrase_recombinase_N"/>
</dbReference>
<comment type="caution">
    <text evidence="8">The sequence shown here is derived from an EMBL/GenBank/DDBJ whole genome shotgun (WGS) entry which is preliminary data.</text>
</comment>
<dbReference type="PROSITE" id="PS51900">
    <property type="entry name" value="CB"/>
    <property type="match status" value="1"/>
</dbReference>
<dbReference type="PANTHER" id="PTHR30349">
    <property type="entry name" value="PHAGE INTEGRASE-RELATED"/>
    <property type="match status" value="1"/>
</dbReference>
<dbReference type="SUPFAM" id="SSF56349">
    <property type="entry name" value="DNA breaking-rejoining enzymes"/>
    <property type="match status" value="1"/>
</dbReference>
<organism evidence="8 9">
    <name type="scientific">Aequorivita aurantiaca</name>
    <dbReference type="NCBI Taxonomy" id="3053356"/>
    <lineage>
        <taxon>Bacteria</taxon>
        <taxon>Pseudomonadati</taxon>
        <taxon>Bacteroidota</taxon>
        <taxon>Flavobacteriia</taxon>
        <taxon>Flavobacteriales</taxon>
        <taxon>Flavobacteriaceae</taxon>
        <taxon>Aequorivita</taxon>
    </lineage>
</organism>
<evidence type="ECO:0000256" key="1">
    <source>
        <dbReference type="ARBA" id="ARBA00008857"/>
    </source>
</evidence>
<evidence type="ECO:0000259" key="7">
    <source>
        <dbReference type="PROSITE" id="PS51900"/>
    </source>
</evidence>
<name>A0ABT8DGJ0_9FLAO</name>
<dbReference type="InterPro" id="IPR013762">
    <property type="entry name" value="Integrase-like_cat_sf"/>
</dbReference>
<dbReference type="PROSITE" id="PS51898">
    <property type="entry name" value="TYR_RECOMBINASE"/>
    <property type="match status" value="1"/>
</dbReference>
<dbReference type="InterPro" id="IPR044068">
    <property type="entry name" value="CB"/>
</dbReference>
<dbReference type="RefSeq" id="WP_290254566.1">
    <property type="nucleotide sequence ID" value="NZ_JAUGQQ010000004.1"/>
</dbReference>
<keyword evidence="4" id="KW-0233">DNA recombination</keyword>
<evidence type="ECO:0000256" key="4">
    <source>
        <dbReference type="ARBA" id="ARBA00023172"/>
    </source>
</evidence>
<dbReference type="NCBIfam" id="NF040815">
    <property type="entry name" value="recomb_XerA_Arch"/>
    <property type="match status" value="1"/>
</dbReference>
<dbReference type="InterPro" id="IPR002104">
    <property type="entry name" value="Integrase_catalytic"/>
</dbReference>
<dbReference type="Pfam" id="PF13495">
    <property type="entry name" value="Phage_int_SAM_4"/>
    <property type="match status" value="1"/>
</dbReference>
<comment type="similarity">
    <text evidence="1">Belongs to the 'phage' integrase family.</text>
</comment>
<keyword evidence="9" id="KW-1185">Reference proteome</keyword>
<keyword evidence="3 5" id="KW-0238">DNA-binding</keyword>
<dbReference type="EMBL" id="JAUGQQ010000004">
    <property type="protein sequence ID" value="MDN3724481.1"/>
    <property type="molecule type" value="Genomic_DNA"/>
</dbReference>
<evidence type="ECO:0000313" key="8">
    <source>
        <dbReference type="EMBL" id="MDN3724481.1"/>
    </source>
</evidence>